<dbReference type="GO" id="GO:0071111">
    <property type="term" value="F:cyclic-guanylate-specific phosphodiesterase activity"/>
    <property type="evidence" value="ECO:0007669"/>
    <property type="project" value="InterPro"/>
</dbReference>
<dbReference type="InterPro" id="IPR001633">
    <property type="entry name" value="EAL_dom"/>
</dbReference>
<dbReference type="PANTHER" id="PTHR33121">
    <property type="entry name" value="CYCLIC DI-GMP PHOSPHODIESTERASE PDEF"/>
    <property type="match status" value="1"/>
</dbReference>
<dbReference type="Proteomes" id="UP000005439">
    <property type="component" value="Chromosome"/>
</dbReference>
<dbReference type="KEGG" id="sap:Sulac_2976"/>
<dbReference type="InterPro" id="IPR003018">
    <property type="entry name" value="GAF"/>
</dbReference>
<dbReference type="HOGENOM" id="CLU_464527_0_0_9"/>
<dbReference type="CDD" id="cd01948">
    <property type="entry name" value="EAL"/>
    <property type="match status" value="1"/>
</dbReference>
<reference evidence="3" key="1">
    <citation type="submission" date="2011-12" db="EMBL/GenBank/DDBJ databases">
        <title>The complete genome of chromosome of Sulfobacillus acidophilus DSM 10332.</title>
        <authorList>
            <person name="Lucas S."/>
            <person name="Han J."/>
            <person name="Lapidus A."/>
            <person name="Bruce D."/>
            <person name="Goodwin L."/>
            <person name="Pitluck S."/>
            <person name="Peters L."/>
            <person name="Kyrpides N."/>
            <person name="Mavromatis K."/>
            <person name="Ivanova N."/>
            <person name="Mikhailova N."/>
            <person name="Chertkov O."/>
            <person name="Saunders E."/>
            <person name="Detter J.C."/>
            <person name="Tapia R."/>
            <person name="Han C."/>
            <person name="Land M."/>
            <person name="Hauser L."/>
            <person name="Markowitz V."/>
            <person name="Cheng J.-F."/>
            <person name="Hugenholtz P."/>
            <person name="Woyke T."/>
            <person name="Wu D."/>
            <person name="Pukall R."/>
            <person name="Gehrich-Schroeter G."/>
            <person name="Schneider S."/>
            <person name="Klenk H.-P."/>
            <person name="Eisen J.A."/>
        </authorList>
    </citation>
    <scope>NUCLEOTIDE SEQUENCE [LARGE SCALE GENOMIC DNA]</scope>
    <source>
        <strain evidence="3">ATCC 700253 / DSM 10332 / NAL</strain>
    </source>
</reference>
<dbReference type="EMBL" id="CP003179">
    <property type="protein sequence ID" value="AEW06437.1"/>
    <property type="molecule type" value="Genomic_DNA"/>
</dbReference>
<dbReference type="Gene3D" id="3.30.450.40">
    <property type="match status" value="1"/>
</dbReference>
<dbReference type="Pfam" id="PF00563">
    <property type="entry name" value="EAL"/>
    <property type="match status" value="1"/>
</dbReference>
<dbReference type="Pfam" id="PF13185">
    <property type="entry name" value="GAF_2"/>
    <property type="match status" value="1"/>
</dbReference>
<dbReference type="STRING" id="679936.Sulac_2976"/>
<reference evidence="2 3" key="2">
    <citation type="journal article" date="2012" name="Stand. Genomic Sci.">
        <title>Complete genome sequence of the moderately thermophilic mineral-sulfide-oxidizing firmicute Sulfobacillus acidophilus type strain (NAL(T)).</title>
        <authorList>
            <person name="Anderson I."/>
            <person name="Chertkov O."/>
            <person name="Chen A."/>
            <person name="Saunders E."/>
            <person name="Lapidus A."/>
            <person name="Nolan M."/>
            <person name="Lucas S."/>
            <person name="Hammon N."/>
            <person name="Deshpande S."/>
            <person name="Cheng J.F."/>
            <person name="Han C."/>
            <person name="Tapia R."/>
            <person name="Goodwin L.A."/>
            <person name="Pitluck S."/>
            <person name="Liolios K."/>
            <person name="Pagani I."/>
            <person name="Ivanova N."/>
            <person name="Mikhailova N."/>
            <person name="Pati A."/>
            <person name="Palaniappan K."/>
            <person name="Land M."/>
            <person name="Pan C."/>
            <person name="Rohde M."/>
            <person name="Pukall R."/>
            <person name="Goker M."/>
            <person name="Detter J.C."/>
            <person name="Woyke T."/>
            <person name="Bristow J."/>
            <person name="Eisen J.A."/>
            <person name="Markowitz V."/>
            <person name="Hugenholtz P."/>
            <person name="Kyrpides N.C."/>
            <person name="Klenk H.P."/>
            <person name="Mavromatis K."/>
        </authorList>
    </citation>
    <scope>NUCLEOTIDE SEQUENCE [LARGE SCALE GENOMIC DNA]</scope>
    <source>
        <strain evidence="3">ATCC 700253 / DSM 10332 / NAL</strain>
    </source>
</reference>
<dbReference type="Gene3D" id="3.20.20.450">
    <property type="entry name" value="EAL domain"/>
    <property type="match status" value="1"/>
</dbReference>
<feature type="domain" description="EAL" evidence="1">
    <location>
        <begin position="2"/>
        <end position="254"/>
    </location>
</feature>
<dbReference type="PROSITE" id="PS50883">
    <property type="entry name" value="EAL"/>
    <property type="match status" value="1"/>
</dbReference>
<evidence type="ECO:0000313" key="2">
    <source>
        <dbReference type="EMBL" id="AEW06437.1"/>
    </source>
</evidence>
<sequence>MASLTPDNIVHLYPRWQQTGSLHIVFQPLFHLPSGHVFGWEALSRPQIADQPLGIAELLESATYHHELSAFDRRAIWEALHQARARGLSAKFRLFVNIFPETLYHPDWVIHAVHHAGLSPEQIVLELSERESLPEGHLDQLLAPFRAQGMAVALDDFGAGYSGLNRLVEMHPEYAKIDITLVRHIDSDHVKHALVESTVRFSAETGHIQLLAEGIEREAELLVLHDMGITLGQGYLLGKPEPVLSRPRYQIPPSPPRVRAGAKEQLTTVITLAQRLLAGLAAGEGLIPHLIAALARLLNPDLVIFFRHQGDFLYAEEAHPPLDEKWQRLPVSPAYLSFDALAKRQTIVFQTPEEGVRSPAIHEWGMASGMFVPVYTPAYSWGFFFIGYRIPMGVRAHDVTLAEGIARLMGLGLLSYQNPVPLSNIPLGEPVFEALAALLQSRTQDQLLAKVVDAALSVSGGHLGWIGILRDDELYCITPQQEAFSFAAAPFFDPATSDGQGPVGRTLRNRTTVVIPDILKDASLAPWRDEMIQDGIRSAVGIPLVAGDRVLGLLKVYHSRAGGFDSGHIRRLEALAALATSILIRQV</sequence>
<dbReference type="SMART" id="SM00065">
    <property type="entry name" value="GAF"/>
    <property type="match status" value="1"/>
</dbReference>
<proteinExistence type="predicted"/>
<dbReference type="PANTHER" id="PTHR33121:SF76">
    <property type="entry name" value="SIGNALING PROTEIN"/>
    <property type="match status" value="1"/>
</dbReference>
<accession>G8U095</accession>
<dbReference type="SUPFAM" id="SSF55781">
    <property type="entry name" value="GAF domain-like"/>
    <property type="match status" value="2"/>
</dbReference>
<evidence type="ECO:0000259" key="1">
    <source>
        <dbReference type="PROSITE" id="PS50883"/>
    </source>
</evidence>
<dbReference type="PATRIC" id="fig|679936.5.peg.3070"/>
<dbReference type="InterPro" id="IPR029016">
    <property type="entry name" value="GAF-like_dom_sf"/>
</dbReference>
<protein>
    <submittedName>
        <fullName evidence="2">Diguanylate phosphodiesterase with GAF sensor(S)</fullName>
    </submittedName>
</protein>
<dbReference type="AlphaFoldDB" id="G8U095"/>
<dbReference type="SUPFAM" id="SSF141868">
    <property type="entry name" value="EAL domain-like"/>
    <property type="match status" value="1"/>
</dbReference>
<name>G8U095_SULAD</name>
<gene>
    <name evidence="2" type="ordered locus">Sulac_2976</name>
</gene>
<organism evidence="2 3">
    <name type="scientific">Sulfobacillus acidophilus (strain ATCC 700253 / DSM 10332 / NAL)</name>
    <dbReference type="NCBI Taxonomy" id="679936"/>
    <lineage>
        <taxon>Bacteria</taxon>
        <taxon>Bacillati</taxon>
        <taxon>Bacillota</taxon>
        <taxon>Clostridia</taxon>
        <taxon>Eubacteriales</taxon>
        <taxon>Clostridiales Family XVII. Incertae Sedis</taxon>
        <taxon>Sulfobacillus</taxon>
    </lineage>
</organism>
<evidence type="ECO:0000313" key="3">
    <source>
        <dbReference type="Proteomes" id="UP000005439"/>
    </source>
</evidence>
<dbReference type="InterPro" id="IPR050706">
    <property type="entry name" value="Cyclic-di-GMP_PDE-like"/>
</dbReference>
<keyword evidence="3" id="KW-1185">Reference proteome</keyword>
<dbReference type="SMART" id="SM00052">
    <property type="entry name" value="EAL"/>
    <property type="match status" value="1"/>
</dbReference>
<dbReference type="InterPro" id="IPR035919">
    <property type="entry name" value="EAL_sf"/>
</dbReference>